<accession>A0A4Y6U8Z2</accession>
<reference evidence="3 4" key="1">
    <citation type="submission" date="2019-03" db="EMBL/GenBank/DDBJ databases">
        <title>The complete genome sequence of Swingsia_sp. F3b2 LMG30590(T).</title>
        <authorList>
            <person name="Chua K.-O."/>
            <person name="Chan K.-G."/>
            <person name="See-Too W.-S."/>
        </authorList>
    </citation>
    <scope>NUCLEOTIDE SEQUENCE [LARGE SCALE GENOMIC DNA]</scope>
    <source>
        <strain evidence="3 4">F3b2</strain>
    </source>
</reference>
<dbReference type="AlphaFoldDB" id="A0A4Y6U8Z2"/>
<keyword evidence="2" id="KW-0472">Membrane</keyword>
<sequence length="303" mass="31255">MPENPAEPLNQEIKILDRELKSEQPLQRKIFWGAMLAGALTVAGVAFGGWWTWHSSHSHQARLAASDRFFQAEGLLAAVADSREAQTAGQDGAVSGSLDAGQQQAKLDQATAILAGLAAPQAGDAVPDGIRDYAAMHLATLKAQNGDGVGAMGLWRMVARDVNANEALRGLAAWLLLDGSAHGLPTRPGAAPATPAELRRGYDALIQKGGAFAALGREGLAAVDLGPGTTPDQHLEARRLLADVASAATTSAALRERAGFLLNILENETVESAGSAGDVGQPAALSPASPLPPAIKPTQGPAR</sequence>
<dbReference type="EMBL" id="CP038231">
    <property type="protein sequence ID" value="QDH12917.1"/>
    <property type="molecule type" value="Genomic_DNA"/>
</dbReference>
<dbReference type="KEGG" id="swf:E3E12_00415"/>
<evidence type="ECO:0000313" key="3">
    <source>
        <dbReference type="EMBL" id="QDH12917.1"/>
    </source>
</evidence>
<keyword evidence="2" id="KW-0812">Transmembrane</keyword>
<dbReference type="Proteomes" id="UP000318709">
    <property type="component" value="Chromosome"/>
</dbReference>
<dbReference type="RefSeq" id="WP_141442560.1">
    <property type="nucleotide sequence ID" value="NZ_CP038231.1"/>
</dbReference>
<organism evidence="3 4">
    <name type="scientific">Formicincola oecophyllae</name>
    <dbReference type="NCBI Taxonomy" id="2558361"/>
    <lineage>
        <taxon>Bacteria</taxon>
        <taxon>Pseudomonadati</taxon>
        <taxon>Pseudomonadota</taxon>
        <taxon>Alphaproteobacteria</taxon>
        <taxon>Acetobacterales</taxon>
        <taxon>Acetobacteraceae</taxon>
        <taxon>Formicincola</taxon>
    </lineage>
</organism>
<gene>
    <name evidence="3" type="ORF">E3E12_00415</name>
</gene>
<keyword evidence="4" id="KW-1185">Reference proteome</keyword>
<evidence type="ECO:0000256" key="2">
    <source>
        <dbReference type="SAM" id="Phobius"/>
    </source>
</evidence>
<feature type="region of interest" description="Disordered" evidence="1">
    <location>
        <begin position="272"/>
        <end position="303"/>
    </location>
</feature>
<proteinExistence type="predicted"/>
<protein>
    <recommendedName>
        <fullName evidence="5">Tetratricopeptide repeat-like domain-containing protein</fullName>
    </recommendedName>
</protein>
<dbReference type="OrthoDB" id="7281508at2"/>
<feature type="transmembrane region" description="Helical" evidence="2">
    <location>
        <begin position="30"/>
        <end position="53"/>
    </location>
</feature>
<name>A0A4Y6U8Z2_9PROT</name>
<evidence type="ECO:0000313" key="4">
    <source>
        <dbReference type="Proteomes" id="UP000318709"/>
    </source>
</evidence>
<evidence type="ECO:0008006" key="5">
    <source>
        <dbReference type="Google" id="ProtNLM"/>
    </source>
</evidence>
<keyword evidence="2" id="KW-1133">Transmembrane helix</keyword>
<evidence type="ECO:0000256" key="1">
    <source>
        <dbReference type="SAM" id="MobiDB-lite"/>
    </source>
</evidence>